<sequence length="157" mass="18031">IWYSYNGTPLKWHYPIGLLYDLLAEPNSTTDPPLVNGRDKRIRTAPLPWTIEVHVRQFPTDQLLRTPTVTNTHQYFISQFKESEFMRAGSAKRVMNLAKEEQDTLWSSLLGADFDGFWNINRALMVGDKKAMPRHIAVRLYIQGDGAVIQVPIAMQD</sequence>
<keyword evidence="8" id="KW-1185">Reference proteome</keyword>
<evidence type="ECO:0000256" key="1">
    <source>
        <dbReference type="ARBA" id="ARBA00006910"/>
    </source>
</evidence>
<dbReference type="Gene3D" id="3.10.20.620">
    <property type="match status" value="1"/>
</dbReference>
<dbReference type="GO" id="GO:0019776">
    <property type="term" value="F:Atg8-family ligase activity"/>
    <property type="evidence" value="ECO:0007669"/>
    <property type="project" value="TreeGrafter"/>
</dbReference>
<dbReference type="Proteomes" id="UP000268162">
    <property type="component" value="Unassembled WGS sequence"/>
</dbReference>
<dbReference type="GO" id="GO:0034727">
    <property type="term" value="P:piecemeal microautophagy of the nucleus"/>
    <property type="evidence" value="ECO:0007669"/>
    <property type="project" value="TreeGrafter"/>
</dbReference>
<reference evidence="8" key="1">
    <citation type="journal article" date="2018" name="Nat. Microbiol.">
        <title>Leveraging single-cell genomics to expand the fungal tree of life.</title>
        <authorList>
            <person name="Ahrendt S.R."/>
            <person name="Quandt C.A."/>
            <person name="Ciobanu D."/>
            <person name="Clum A."/>
            <person name="Salamov A."/>
            <person name="Andreopoulos B."/>
            <person name="Cheng J.F."/>
            <person name="Woyke T."/>
            <person name="Pelin A."/>
            <person name="Henrissat B."/>
            <person name="Reynolds N.K."/>
            <person name="Benny G.L."/>
            <person name="Smith M.E."/>
            <person name="James T.Y."/>
            <person name="Grigoriev I.V."/>
        </authorList>
    </citation>
    <scope>NUCLEOTIDE SEQUENCE [LARGE SCALE GENOMIC DNA]</scope>
    <source>
        <strain evidence="8">RSA 468</strain>
    </source>
</reference>
<evidence type="ECO:0000313" key="8">
    <source>
        <dbReference type="Proteomes" id="UP000268162"/>
    </source>
</evidence>
<accession>A0A4Q0A067</accession>
<proteinExistence type="inferred from homology"/>
<dbReference type="PANTHER" id="PTHR13040">
    <property type="entry name" value="AUTOPHAGY PROTEIN 5"/>
    <property type="match status" value="1"/>
</dbReference>
<evidence type="ECO:0000256" key="3">
    <source>
        <dbReference type="ARBA" id="ARBA00022843"/>
    </source>
</evidence>
<evidence type="ECO:0000256" key="2">
    <source>
        <dbReference type="ARBA" id="ARBA00022499"/>
    </source>
</evidence>
<dbReference type="GO" id="GO:0034045">
    <property type="term" value="C:phagophore assembly site membrane"/>
    <property type="evidence" value="ECO:0007669"/>
    <property type="project" value="TreeGrafter"/>
</dbReference>
<feature type="non-terminal residue" evidence="7">
    <location>
        <position position="157"/>
    </location>
</feature>
<keyword evidence="2" id="KW-1017">Isopeptide bond</keyword>
<comment type="similarity">
    <text evidence="1">Belongs to the ATG5 family.</text>
</comment>
<dbReference type="InterPro" id="IPR042527">
    <property type="entry name" value="Atg5_UblA_dom_sf"/>
</dbReference>
<evidence type="ECO:0000313" key="7">
    <source>
        <dbReference type="EMBL" id="RKP39108.1"/>
    </source>
</evidence>
<dbReference type="Pfam" id="PF20637">
    <property type="entry name" value="ATG5_HBR"/>
    <property type="match status" value="1"/>
</dbReference>
<dbReference type="GO" id="GO:0034274">
    <property type="term" value="C:Atg12-Atg5-Atg16 complex"/>
    <property type="evidence" value="ECO:0007669"/>
    <property type="project" value="TreeGrafter"/>
</dbReference>
<evidence type="ECO:0000259" key="5">
    <source>
        <dbReference type="Pfam" id="PF20637"/>
    </source>
</evidence>
<dbReference type="InterPro" id="IPR042526">
    <property type="entry name" value="Atg5_HR"/>
</dbReference>
<feature type="non-terminal residue" evidence="7">
    <location>
        <position position="1"/>
    </location>
</feature>
<dbReference type="GO" id="GO:0061908">
    <property type="term" value="C:phagophore"/>
    <property type="evidence" value="ECO:0007669"/>
    <property type="project" value="TreeGrafter"/>
</dbReference>
<name>A0A4Q0A067_9FUNG</name>
<keyword evidence="3" id="KW-0832">Ubl conjugation</keyword>
<dbReference type="Gene3D" id="1.10.246.190">
    <property type="entry name" value="Autophagy protein Apg5, helix rich domain"/>
    <property type="match status" value="1"/>
</dbReference>
<dbReference type="InterPro" id="IPR048940">
    <property type="entry name" value="ATG5_HBR"/>
</dbReference>
<feature type="domain" description="Autophagy protein ATG5 UblA" evidence="6">
    <location>
        <begin position="1"/>
        <end position="55"/>
    </location>
</feature>
<dbReference type="PANTHER" id="PTHR13040:SF2">
    <property type="entry name" value="AUTOPHAGY PROTEIN 5"/>
    <property type="match status" value="1"/>
</dbReference>
<dbReference type="AlphaFoldDB" id="A0A4Q0A067"/>
<evidence type="ECO:0000259" key="6">
    <source>
        <dbReference type="Pfam" id="PF20638"/>
    </source>
</evidence>
<organism evidence="7 8">
    <name type="scientific">Dimargaris cristalligena</name>
    <dbReference type="NCBI Taxonomy" id="215637"/>
    <lineage>
        <taxon>Eukaryota</taxon>
        <taxon>Fungi</taxon>
        <taxon>Fungi incertae sedis</taxon>
        <taxon>Zoopagomycota</taxon>
        <taxon>Kickxellomycotina</taxon>
        <taxon>Dimargaritomycetes</taxon>
        <taxon>Dimargaritales</taxon>
        <taxon>Dimargaritaceae</taxon>
        <taxon>Dimargaris</taxon>
    </lineage>
</organism>
<dbReference type="InterPro" id="IPR048939">
    <property type="entry name" value="ATG5_UblA"/>
</dbReference>
<keyword evidence="4" id="KW-0072">Autophagy</keyword>
<dbReference type="InterPro" id="IPR007239">
    <property type="entry name" value="Atg5"/>
</dbReference>
<dbReference type="GO" id="GO:0006995">
    <property type="term" value="P:cellular response to nitrogen starvation"/>
    <property type="evidence" value="ECO:0007669"/>
    <property type="project" value="TreeGrafter"/>
</dbReference>
<dbReference type="GO" id="GO:0005776">
    <property type="term" value="C:autophagosome"/>
    <property type="evidence" value="ECO:0007669"/>
    <property type="project" value="TreeGrafter"/>
</dbReference>
<gene>
    <name evidence="7" type="ORF">BJ085DRAFT_3408</name>
</gene>
<feature type="domain" description="Autophagy protein ATG5 alpha-helical bundle region" evidence="5">
    <location>
        <begin position="72"/>
        <end position="125"/>
    </location>
</feature>
<dbReference type="STRING" id="215637.A0A4Q0A067"/>
<protein>
    <submittedName>
        <fullName evidence="7">Autophagy-related protein 5</fullName>
    </submittedName>
</protein>
<dbReference type="GO" id="GO:0000422">
    <property type="term" value="P:autophagy of mitochondrion"/>
    <property type="evidence" value="ECO:0007669"/>
    <property type="project" value="TreeGrafter"/>
</dbReference>
<dbReference type="GO" id="GO:0044233">
    <property type="term" value="C:mitochondria-associated endoplasmic reticulum membrane contact site"/>
    <property type="evidence" value="ECO:0007669"/>
    <property type="project" value="TreeGrafter"/>
</dbReference>
<dbReference type="Pfam" id="PF20638">
    <property type="entry name" value="ATG5_UblA"/>
    <property type="match status" value="1"/>
</dbReference>
<evidence type="ECO:0000256" key="4">
    <source>
        <dbReference type="ARBA" id="ARBA00023006"/>
    </source>
</evidence>
<dbReference type="EMBL" id="ML002298">
    <property type="protein sequence ID" value="RKP39108.1"/>
    <property type="molecule type" value="Genomic_DNA"/>
</dbReference>